<keyword evidence="1" id="KW-0812">Transmembrane</keyword>
<keyword evidence="1" id="KW-1133">Transmembrane helix</keyword>
<protein>
    <recommendedName>
        <fullName evidence="4">Lipopolysaccharide-assembly</fullName>
    </recommendedName>
</protein>
<sequence>MISFTWLRTFRWLPERHKSKVRYVGVGLTKFGLIRGVFVRALLLIIACVVVTGCSTTLPVNYVASPSLKGSGTVAVGKFDYVAFENGDRDANQFQKVVSIGEMYIDKDVSKLMAGALNKELIASGFTVENTGDLKISGDIDKFLYDWTGFTETDMYLDVTYKVTKSGKPVYSKSLKSHKALPKVPGFESEAIRGLLSDNIDQLFSDLRDENLL</sequence>
<reference evidence="2" key="1">
    <citation type="submission" date="2016-10" db="EMBL/GenBank/DDBJ databases">
        <authorList>
            <person name="Varghese N."/>
            <person name="Submissions S."/>
        </authorList>
    </citation>
    <scope>NUCLEOTIDE SEQUENCE [LARGE SCALE GENOMIC DNA]</scope>
    <source>
        <strain evidence="2">LMG 25555</strain>
    </source>
</reference>
<keyword evidence="1" id="KW-0472">Membrane</keyword>
<evidence type="ECO:0000256" key="1">
    <source>
        <dbReference type="SAM" id="Phobius"/>
    </source>
</evidence>
<proteinExistence type="predicted"/>
<keyword evidence="3" id="KW-1185">Reference proteome</keyword>
<evidence type="ECO:0000313" key="3">
    <source>
        <dbReference type="Proteomes" id="UP000183613"/>
    </source>
</evidence>
<dbReference type="AlphaFoldDB" id="A0A1H5MQI1"/>
<dbReference type="EMBL" id="FNUD01000002">
    <property type="protein sequence ID" value="SEE91574.1"/>
    <property type="molecule type" value="Genomic_DNA"/>
</dbReference>
<dbReference type="Proteomes" id="UP000183613">
    <property type="component" value="Unassembled WGS sequence"/>
</dbReference>
<name>A0A1H5MQI1_PSEDM</name>
<gene>
    <name evidence="2" type="ORF">SAMN04489800_2810</name>
</gene>
<evidence type="ECO:0008006" key="4">
    <source>
        <dbReference type="Google" id="ProtNLM"/>
    </source>
</evidence>
<organism evidence="2 3">
    <name type="scientific">Pseudomonas deceptionensis</name>
    <dbReference type="NCBI Taxonomy" id="882211"/>
    <lineage>
        <taxon>Bacteria</taxon>
        <taxon>Pseudomonadati</taxon>
        <taxon>Pseudomonadota</taxon>
        <taxon>Gammaproteobacteria</taxon>
        <taxon>Pseudomonadales</taxon>
        <taxon>Pseudomonadaceae</taxon>
        <taxon>Pseudomonas</taxon>
    </lineage>
</organism>
<evidence type="ECO:0000313" key="2">
    <source>
        <dbReference type="EMBL" id="SEE91574.1"/>
    </source>
</evidence>
<feature type="transmembrane region" description="Helical" evidence="1">
    <location>
        <begin position="44"/>
        <end position="64"/>
    </location>
</feature>
<accession>A0A1H5MQI1</accession>
<comment type="caution">
    <text evidence="2">The sequence shown here is derived from an EMBL/GenBank/DDBJ whole genome shotgun (WGS) entry which is preliminary data.</text>
</comment>